<dbReference type="EMBL" id="FCOI02000017">
    <property type="protein sequence ID" value="SAK73713.1"/>
    <property type="molecule type" value="Genomic_DNA"/>
</dbReference>
<sequence length="196" mass="21246">MDRVPSILTVIYATFALGVLGGLLVMGNWSDQVGRKRMLRYGLWASTVSALTFLDLSPAQSRGRSTLTATASNMLGLGLGPVLSGALVEYLPWPTRLPYGAHLGLIALAAVLMRSVPETVRAAPRLVLRPQRVALPQSVRRVFIPAALSGFAGFIVIGFFAAVAPQLMRTVLGYRHEPRHTSTRRVSSVQVPMLKR</sequence>
<keyword evidence="6 7" id="KW-0472">Membrane</keyword>
<dbReference type="GO" id="GO:0022857">
    <property type="term" value="F:transmembrane transporter activity"/>
    <property type="evidence" value="ECO:0007669"/>
    <property type="project" value="InterPro"/>
</dbReference>
<dbReference type="InterPro" id="IPR050171">
    <property type="entry name" value="MFS_Transporters"/>
</dbReference>
<dbReference type="STRING" id="1777137.AWB76_04676"/>
<dbReference type="Proteomes" id="UP000054624">
    <property type="component" value="Unassembled WGS sequence"/>
</dbReference>
<evidence type="ECO:0000256" key="7">
    <source>
        <dbReference type="SAM" id="Phobius"/>
    </source>
</evidence>
<keyword evidence="3" id="KW-1003">Cell membrane</keyword>
<proteinExistence type="predicted"/>
<dbReference type="PROSITE" id="PS00216">
    <property type="entry name" value="SUGAR_TRANSPORT_1"/>
    <property type="match status" value="1"/>
</dbReference>
<evidence type="ECO:0000256" key="5">
    <source>
        <dbReference type="ARBA" id="ARBA00022989"/>
    </source>
</evidence>
<evidence type="ECO:0000256" key="6">
    <source>
        <dbReference type="ARBA" id="ARBA00023136"/>
    </source>
</evidence>
<keyword evidence="10" id="KW-1185">Reference proteome</keyword>
<evidence type="ECO:0000256" key="3">
    <source>
        <dbReference type="ARBA" id="ARBA00022475"/>
    </source>
</evidence>
<feature type="transmembrane region" description="Helical" evidence="7">
    <location>
        <begin position="142"/>
        <end position="164"/>
    </location>
</feature>
<evidence type="ECO:0000256" key="4">
    <source>
        <dbReference type="ARBA" id="ARBA00022692"/>
    </source>
</evidence>
<dbReference type="GO" id="GO:0005886">
    <property type="term" value="C:plasma membrane"/>
    <property type="evidence" value="ECO:0007669"/>
    <property type="project" value="UniProtKB-SubCell"/>
</dbReference>
<evidence type="ECO:0000313" key="10">
    <source>
        <dbReference type="Proteomes" id="UP000054624"/>
    </source>
</evidence>
<feature type="domain" description="Major facilitator superfamily (MFS) profile" evidence="8">
    <location>
        <begin position="1"/>
        <end position="196"/>
    </location>
</feature>
<comment type="subcellular location">
    <subcellularLocation>
        <location evidence="1">Cell membrane</location>
        <topology evidence="1">Multi-pass membrane protein</topology>
    </subcellularLocation>
</comment>
<dbReference type="SUPFAM" id="SSF103473">
    <property type="entry name" value="MFS general substrate transporter"/>
    <property type="match status" value="1"/>
</dbReference>
<reference evidence="10" key="1">
    <citation type="submission" date="2016-01" db="EMBL/GenBank/DDBJ databases">
        <authorList>
            <person name="Peeters Charlotte."/>
        </authorList>
    </citation>
    <scope>NUCLEOTIDE SEQUENCE [LARGE SCALE GENOMIC DNA]</scope>
</reference>
<gene>
    <name evidence="9" type="ORF">AWB76_04676</name>
</gene>
<dbReference type="PANTHER" id="PTHR23517">
    <property type="entry name" value="RESISTANCE PROTEIN MDTM, PUTATIVE-RELATED-RELATED"/>
    <property type="match status" value="1"/>
</dbReference>
<feature type="transmembrane region" description="Helical" evidence="7">
    <location>
        <begin position="7"/>
        <end position="29"/>
    </location>
</feature>
<accession>A0A158BUG4</accession>
<keyword evidence="2" id="KW-0813">Transport</keyword>
<evidence type="ECO:0000256" key="2">
    <source>
        <dbReference type="ARBA" id="ARBA00022448"/>
    </source>
</evidence>
<keyword evidence="4 7" id="KW-0812">Transmembrane</keyword>
<evidence type="ECO:0000256" key="1">
    <source>
        <dbReference type="ARBA" id="ARBA00004651"/>
    </source>
</evidence>
<keyword evidence="5 7" id="KW-1133">Transmembrane helix</keyword>
<protein>
    <submittedName>
        <fullName evidence="9">Major Facilitator Superfamily protein</fullName>
    </submittedName>
</protein>
<evidence type="ECO:0000259" key="8">
    <source>
        <dbReference type="PROSITE" id="PS50850"/>
    </source>
</evidence>
<dbReference type="OrthoDB" id="9810492at2"/>
<dbReference type="PROSITE" id="PS50850">
    <property type="entry name" value="MFS"/>
    <property type="match status" value="1"/>
</dbReference>
<evidence type="ECO:0000313" key="9">
    <source>
        <dbReference type="EMBL" id="SAK73713.1"/>
    </source>
</evidence>
<dbReference type="InterPro" id="IPR005829">
    <property type="entry name" value="Sugar_transporter_CS"/>
</dbReference>
<dbReference type="Gene3D" id="1.20.1250.20">
    <property type="entry name" value="MFS general substrate transporter like domains"/>
    <property type="match status" value="1"/>
</dbReference>
<name>A0A158BUG4_9BURK</name>
<dbReference type="InterPro" id="IPR036259">
    <property type="entry name" value="MFS_trans_sf"/>
</dbReference>
<organism evidence="9 10">
    <name type="scientific">Caballeronia temeraria</name>
    <dbReference type="NCBI Taxonomy" id="1777137"/>
    <lineage>
        <taxon>Bacteria</taxon>
        <taxon>Pseudomonadati</taxon>
        <taxon>Pseudomonadota</taxon>
        <taxon>Betaproteobacteria</taxon>
        <taxon>Burkholderiales</taxon>
        <taxon>Burkholderiaceae</taxon>
        <taxon>Caballeronia</taxon>
    </lineage>
</organism>
<dbReference type="AlphaFoldDB" id="A0A158BUG4"/>
<dbReference type="InterPro" id="IPR020846">
    <property type="entry name" value="MFS_dom"/>
</dbReference>
<dbReference type="PANTHER" id="PTHR23517:SF13">
    <property type="entry name" value="MAJOR FACILITATOR SUPERFAMILY MFS_1"/>
    <property type="match status" value="1"/>
</dbReference>